<evidence type="ECO:0000256" key="5">
    <source>
        <dbReference type="ARBA" id="ARBA00022989"/>
    </source>
</evidence>
<gene>
    <name evidence="10" type="ORF">SteCoe_22248</name>
</gene>
<dbReference type="InterPro" id="IPR009038">
    <property type="entry name" value="GOLD_dom"/>
</dbReference>
<keyword evidence="5 8" id="KW-1133">Transmembrane helix</keyword>
<evidence type="ECO:0000313" key="11">
    <source>
        <dbReference type="Proteomes" id="UP000187209"/>
    </source>
</evidence>
<protein>
    <recommendedName>
        <fullName evidence="9">GOLD domain-containing protein</fullName>
    </recommendedName>
</protein>
<reference evidence="10 11" key="1">
    <citation type="submission" date="2016-11" db="EMBL/GenBank/DDBJ databases">
        <title>The macronuclear genome of Stentor coeruleus: a giant cell with tiny introns.</title>
        <authorList>
            <person name="Slabodnick M."/>
            <person name="Ruby J.G."/>
            <person name="Reiff S.B."/>
            <person name="Swart E.C."/>
            <person name="Gosai S."/>
            <person name="Prabakaran S."/>
            <person name="Witkowska E."/>
            <person name="Larue G.E."/>
            <person name="Fisher S."/>
            <person name="Freeman R.M."/>
            <person name="Gunawardena J."/>
            <person name="Chu W."/>
            <person name="Stover N.A."/>
            <person name="Gregory B.D."/>
            <person name="Nowacki M."/>
            <person name="Derisi J."/>
            <person name="Roy S.W."/>
            <person name="Marshall W.F."/>
            <person name="Sood P."/>
        </authorList>
    </citation>
    <scope>NUCLEOTIDE SEQUENCE [LARGE SCALE GENOMIC DNA]</scope>
    <source>
        <strain evidence="10">WM001</strain>
    </source>
</reference>
<organism evidence="10 11">
    <name type="scientific">Stentor coeruleus</name>
    <dbReference type="NCBI Taxonomy" id="5963"/>
    <lineage>
        <taxon>Eukaryota</taxon>
        <taxon>Sar</taxon>
        <taxon>Alveolata</taxon>
        <taxon>Ciliophora</taxon>
        <taxon>Postciliodesmatophora</taxon>
        <taxon>Heterotrichea</taxon>
        <taxon>Heterotrichida</taxon>
        <taxon>Stentoridae</taxon>
        <taxon>Stentor</taxon>
    </lineage>
</organism>
<sequence>MVGLLLFLISLVQGIHFYLIEGTERCFVLDLPESTVVLGNYNLLDVPPADKLDQGVNLRVLDEKSTQILTRLVRGQGKFSFTSQGFGKHKICVAATSTSWFGTPRKLRFELKMDNTKEDVSHEHLASKEQLGHLEEIVNNVNERLSDIIKQQEYSREKEALFKDESEDINSRIMFFTIFQTIIILVSGLWQIWSLRRFFISRKLIS</sequence>
<dbReference type="Pfam" id="PF01105">
    <property type="entry name" value="EMP24_GP25L"/>
    <property type="match status" value="1"/>
</dbReference>
<comment type="similarity">
    <text evidence="2 7">Belongs to the EMP24/GP25L family.</text>
</comment>
<proteinExistence type="inferred from homology"/>
<comment type="caution">
    <text evidence="10">The sequence shown here is derived from an EMBL/GenBank/DDBJ whole genome shotgun (WGS) entry which is preliminary data.</text>
</comment>
<evidence type="ECO:0000256" key="7">
    <source>
        <dbReference type="RuleBase" id="RU003827"/>
    </source>
</evidence>
<dbReference type="AlphaFoldDB" id="A0A1R2BMR7"/>
<name>A0A1R2BMR7_9CILI</name>
<evidence type="ECO:0000259" key="9">
    <source>
        <dbReference type="PROSITE" id="PS50866"/>
    </source>
</evidence>
<keyword evidence="11" id="KW-1185">Reference proteome</keyword>
<feature type="domain" description="GOLD" evidence="9">
    <location>
        <begin position="24"/>
        <end position="113"/>
    </location>
</feature>
<evidence type="ECO:0000313" key="10">
    <source>
        <dbReference type="EMBL" id="OMJ78046.1"/>
    </source>
</evidence>
<dbReference type="OrthoDB" id="286378at2759"/>
<dbReference type="PROSITE" id="PS50866">
    <property type="entry name" value="GOLD"/>
    <property type="match status" value="1"/>
</dbReference>
<dbReference type="Proteomes" id="UP000187209">
    <property type="component" value="Unassembled WGS sequence"/>
</dbReference>
<evidence type="ECO:0000256" key="3">
    <source>
        <dbReference type="ARBA" id="ARBA00022692"/>
    </source>
</evidence>
<comment type="subcellular location">
    <subcellularLocation>
        <location evidence="1 7">Membrane</location>
        <topology evidence="1 7">Single-pass type I membrane protein</topology>
    </subcellularLocation>
</comment>
<keyword evidence="6 8" id="KW-0472">Membrane</keyword>
<dbReference type="EMBL" id="MPUH01000542">
    <property type="protein sequence ID" value="OMJ78046.1"/>
    <property type="molecule type" value="Genomic_DNA"/>
</dbReference>
<dbReference type="GO" id="GO:0016020">
    <property type="term" value="C:membrane"/>
    <property type="evidence" value="ECO:0007669"/>
    <property type="project" value="UniProtKB-SubCell"/>
</dbReference>
<keyword evidence="3 7" id="KW-0812">Transmembrane</keyword>
<evidence type="ECO:0000256" key="1">
    <source>
        <dbReference type="ARBA" id="ARBA00004479"/>
    </source>
</evidence>
<dbReference type="SMART" id="SM01190">
    <property type="entry name" value="EMP24_GP25L"/>
    <property type="match status" value="1"/>
</dbReference>
<feature type="transmembrane region" description="Helical" evidence="8">
    <location>
        <begin position="173"/>
        <end position="193"/>
    </location>
</feature>
<keyword evidence="4" id="KW-0732">Signal</keyword>
<dbReference type="PANTHER" id="PTHR22811">
    <property type="entry name" value="TRANSMEMBRANE EMP24 DOMAIN-CONTAINING PROTEIN"/>
    <property type="match status" value="1"/>
</dbReference>
<accession>A0A1R2BMR7</accession>
<dbReference type="InterPro" id="IPR015720">
    <property type="entry name" value="Emp24-like"/>
</dbReference>
<evidence type="ECO:0000256" key="2">
    <source>
        <dbReference type="ARBA" id="ARBA00007104"/>
    </source>
</evidence>
<evidence type="ECO:0000256" key="6">
    <source>
        <dbReference type="ARBA" id="ARBA00023136"/>
    </source>
</evidence>
<evidence type="ECO:0000256" key="8">
    <source>
        <dbReference type="SAM" id="Phobius"/>
    </source>
</evidence>
<evidence type="ECO:0000256" key="4">
    <source>
        <dbReference type="ARBA" id="ARBA00022729"/>
    </source>
</evidence>